<dbReference type="NCBIfam" id="NF037997">
    <property type="entry name" value="Na_Pi_symport"/>
    <property type="match status" value="1"/>
</dbReference>
<dbReference type="InterPro" id="IPR004633">
    <property type="entry name" value="NaPi_cotrn-rel/YqeW-like"/>
</dbReference>
<dbReference type="InterPro" id="IPR003841">
    <property type="entry name" value="Na/Pi_transpt"/>
</dbReference>
<dbReference type="Pfam" id="PF01895">
    <property type="entry name" value="PhoU"/>
    <property type="match status" value="2"/>
</dbReference>
<feature type="transmembrane region" description="Helical" evidence="6">
    <location>
        <begin position="107"/>
        <end position="132"/>
    </location>
</feature>
<dbReference type="InterPro" id="IPR026022">
    <property type="entry name" value="PhoU_dom"/>
</dbReference>
<feature type="transmembrane region" description="Helical" evidence="6">
    <location>
        <begin position="221"/>
        <end position="242"/>
    </location>
</feature>
<evidence type="ECO:0000259" key="7">
    <source>
        <dbReference type="Pfam" id="PF01895"/>
    </source>
</evidence>
<accession>A0A1U7PQ31</accession>
<proteinExistence type="predicted"/>
<feature type="transmembrane region" description="Helical" evidence="6">
    <location>
        <begin position="144"/>
        <end position="162"/>
    </location>
</feature>
<dbReference type="EMBL" id="FTPL01000002">
    <property type="protein sequence ID" value="SIT82095.1"/>
    <property type="molecule type" value="Genomic_DNA"/>
</dbReference>
<evidence type="ECO:0000256" key="5">
    <source>
        <dbReference type="ARBA" id="ARBA00023136"/>
    </source>
</evidence>
<feature type="domain" description="PhoU" evidence="7">
    <location>
        <begin position="459"/>
        <end position="544"/>
    </location>
</feature>
<keyword evidence="9" id="KW-1185">Reference proteome</keyword>
<dbReference type="Gene3D" id="1.20.58.220">
    <property type="entry name" value="Phosphate transport system protein phou homolog 2, domain 2"/>
    <property type="match status" value="1"/>
</dbReference>
<comment type="subcellular location">
    <subcellularLocation>
        <location evidence="1">Cell membrane</location>
        <topology evidence="1">Multi-pass membrane protein</topology>
    </subcellularLocation>
</comment>
<dbReference type="GO" id="GO:0005886">
    <property type="term" value="C:plasma membrane"/>
    <property type="evidence" value="ECO:0007669"/>
    <property type="project" value="UniProtKB-SubCell"/>
</dbReference>
<dbReference type="InterPro" id="IPR038078">
    <property type="entry name" value="PhoU-like_sf"/>
</dbReference>
<evidence type="ECO:0000256" key="1">
    <source>
        <dbReference type="ARBA" id="ARBA00004651"/>
    </source>
</evidence>
<feature type="transmembrane region" description="Helical" evidence="6">
    <location>
        <begin position="54"/>
        <end position="87"/>
    </location>
</feature>
<keyword evidence="2" id="KW-1003">Cell membrane</keyword>
<dbReference type="PANTHER" id="PTHR10010">
    <property type="entry name" value="SOLUTE CARRIER FAMILY 34 SODIUM PHOSPHATE , MEMBER 2-RELATED"/>
    <property type="match status" value="1"/>
</dbReference>
<sequence>MGLNSNVELNWQEMLFQFLGGLGIFLFSIKYMGDGLQKAAGDRLRDILDRFTTNPFMGVLVGIVVTVLIQSSSGTTVIVVGLVSAGFMKLRQAIGVIMGANIGTTITAFIIGFDVGAYALPIMGLGAFLLFFFKNDKLKNLGEVIFGFGGLFLGLELMSGGMKPLSSLPAFLDMTVTMSEHSLLGVVVGTVFTLIVQSSSATVGILQGLYAENLIDLKGALPVLFGDNIGTTITAILAALGASVAARRAAATHVLFNVLGTIVFMILLVPFTAYISWLSGTLGLEPKMQIAFAHGTFNVANTIIQFPLIGMWAYIVTKIIPGEEVTIEFRPKHLDQSFIHQSPSIAIGQAKEEILRMGEYAVRGLNETYDYLKTSDKKHSETAYQLEDAINSLDRSITDYLVQISAESISAVESERHVILMETARDIERIGDHFENIIELIDYREAHRVVMTEGAMADLDEMFTLTIDTVRRSLEALDQHDAEVAREVAEKEDLIDKMERKFRKKHIQRLNEGECSAQAGIVFVDIVSNLERIGDHAVNIAEAILGRHV</sequence>
<evidence type="ECO:0000256" key="2">
    <source>
        <dbReference type="ARBA" id="ARBA00022475"/>
    </source>
</evidence>
<evidence type="ECO:0000256" key="6">
    <source>
        <dbReference type="SAM" id="Phobius"/>
    </source>
</evidence>
<protein>
    <submittedName>
        <fullName evidence="8">Phosphate:Na+ symporter</fullName>
    </submittedName>
</protein>
<feature type="domain" description="PhoU" evidence="7">
    <location>
        <begin position="354"/>
        <end position="440"/>
    </location>
</feature>
<evidence type="ECO:0000313" key="9">
    <source>
        <dbReference type="Proteomes" id="UP000187550"/>
    </source>
</evidence>
<dbReference type="AlphaFoldDB" id="A0A1U7PQ31"/>
<dbReference type="GO" id="GO:0005436">
    <property type="term" value="F:sodium:phosphate symporter activity"/>
    <property type="evidence" value="ECO:0007669"/>
    <property type="project" value="InterPro"/>
</dbReference>
<evidence type="ECO:0000256" key="3">
    <source>
        <dbReference type="ARBA" id="ARBA00022692"/>
    </source>
</evidence>
<evidence type="ECO:0000256" key="4">
    <source>
        <dbReference type="ARBA" id="ARBA00022989"/>
    </source>
</evidence>
<organism evidence="8 9">
    <name type="scientific">Edaphobacillus lindanitolerans</name>
    <dbReference type="NCBI Taxonomy" id="550447"/>
    <lineage>
        <taxon>Bacteria</taxon>
        <taxon>Bacillati</taxon>
        <taxon>Bacillota</taxon>
        <taxon>Bacilli</taxon>
        <taxon>Bacillales</taxon>
        <taxon>Bacillaceae</taxon>
        <taxon>Edaphobacillus</taxon>
    </lineage>
</organism>
<feature type="transmembrane region" description="Helical" evidence="6">
    <location>
        <begin position="254"/>
        <end position="278"/>
    </location>
</feature>
<dbReference type="GO" id="GO:0044341">
    <property type="term" value="P:sodium-dependent phosphate transport"/>
    <property type="evidence" value="ECO:0007669"/>
    <property type="project" value="InterPro"/>
</dbReference>
<gene>
    <name evidence="8" type="ORF">SAMN05428946_1470</name>
</gene>
<dbReference type="Pfam" id="PF02690">
    <property type="entry name" value="Na_Pi_cotrans"/>
    <property type="match status" value="2"/>
</dbReference>
<evidence type="ECO:0000313" key="8">
    <source>
        <dbReference type="EMBL" id="SIT82095.1"/>
    </source>
</evidence>
<name>A0A1U7PQ31_9BACI</name>
<reference evidence="9" key="1">
    <citation type="submission" date="2017-01" db="EMBL/GenBank/DDBJ databases">
        <authorList>
            <person name="Varghese N."/>
            <person name="Submissions S."/>
        </authorList>
    </citation>
    <scope>NUCLEOTIDE SEQUENCE [LARGE SCALE GENOMIC DNA]</scope>
    <source>
        <strain evidence="9">MNA4</strain>
    </source>
</reference>
<keyword evidence="3 6" id="KW-0812">Transmembrane</keyword>
<dbReference type="Proteomes" id="UP000187550">
    <property type="component" value="Unassembled WGS sequence"/>
</dbReference>
<keyword evidence="4 6" id="KW-1133">Transmembrane helix</keyword>
<dbReference type="PANTHER" id="PTHR10010:SF46">
    <property type="entry name" value="SODIUM-DEPENDENT PHOSPHATE TRANSPORT PROTEIN 2B"/>
    <property type="match status" value="1"/>
</dbReference>
<keyword evidence="5 6" id="KW-0472">Membrane</keyword>
<dbReference type="STRING" id="550447.SAMN05428946_1470"/>
<dbReference type="NCBIfam" id="TIGR00704">
    <property type="entry name" value="NaPi_cotrn_rel"/>
    <property type="match status" value="1"/>
</dbReference>
<feature type="transmembrane region" description="Helical" evidence="6">
    <location>
        <begin position="290"/>
        <end position="315"/>
    </location>
</feature>
<feature type="transmembrane region" description="Helical" evidence="6">
    <location>
        <begin position="14"/>
        <end position="33"/>
    </location>
</feature>
<dbReference type="SUPFAM" id="SSF109755">
    <property type="entry name" value="PhoU-like"/>
    <property type="match status" value="1"/>
</dbReference>